<dbReference type="HAMAP" id="MF_01815">
    <property type="entry name" value="FabH"/>
    <property type="match status" value="1"/>
</dbReference>
<comment type="catalytic activity">
    <reaction evidence="9">
        <text>malonyl-[ACP] + acetyl-CoA + H(+) = 3-oxobutanoyl-[ACP] + CO2 + CoA</text>
        <dbReference type="Rhea" id="RHEA:12080"/>
        <dbReference type="Rhea" id="RHEA-COMP:9623"/>
        <dbReference type="Rhea" id="RHEA-COMP:9625"/>
        <dbReference type="ChEBI" id="CHEBI:15378"/>
        <dbReference type="ChEBI" id="CHEBI:16526"/>
        <dbReference type="ChEBI" id="CHEBI:57287"/>
        <dbReference type="ChEBI" id="CHEBI:57288"/>
        <dbReference type="ChEBI" id="CHEBI:78449"/>
        <dbReference type="ChEBI" id="CHEBI:78450"/>
        <dbReference type="EC" id="2.3.1.180"/>
    </reaction>
</comment>
<dbReference type="GO" id="GO:0006633">
    <property type="term" value="P:fatty acid biosynthetic process"/>
    <property type="evidence" value="ECO:0007669"/>
    <property type="project" value="UniProtKB-UniRule"/>
</dbReference>
<dbReference type="Proteomes" id="UP000641932">
    <property type="component" value="Unassembled WGS sequence"/>
</dbReference>
<evidence type="ECO:0000256" key="5">
    <source>
        <dbReference type="ARBA" id="ARBA00022832"/>
    </source>
</evidence>
<comment type="domain">
    <text evidence="9">The last Arg residue of the ACP-binding site is essential for the weak association between ACP/AcpP and FabH.</text>
</comment>
<keyword evidence="2 9" id="KW-0963">Cytoplasm</keyword>
<dbReference type="SUPFAM" id="SSF53901">
    <property type="entry name" value="Thiolase-like"/>
    <property type="match status" value="1"/>
</dbReference>
<feature type="active site" evidence="9">
    <location>
        <position position="265"/>
    </location>
</feature>
<evidence type="ECO:0000256" key="6">
    <source>
        <dbReference type="ARBA" id="ARBA00023098"/>
    </source>
</evidence>
<evidence type="ECO:0000256" key="2">
    <source>
        <dbReference type="ARBA" id="ARBA00022490"/>
    </source>
</evidence>
<comment type="subcellular location">
    <subcellularLocation>
        <location evidence="9">Cytoplasm</location>
    </subcellularLocation>
</comment>
<comment type="pathway">
    <text evidence="9">Lipid metabolism; fatty acid biosynthesis.</text>
</comment>
<dbReference type="NCBIfam" id="NF006829">
    <property type="entry name" value="PRK09352.1"/>
    <property type="match status" value="1"/>
</dbReference>
<evidence type="ECO:0000256" key="1">
    <source>
        <dbReference type="ARBA" id="ARBA00008642"/>
    </source>
</evidence>
<comment type="caution">
    <text evidence="12">The sequence shown here is derived from an EMBL/GenBank/DDBJ whole genome shotgun (WGS) entry which is preliminary data.</text>
</comment>
<dbReference type="InterPro" id="IPR004655">
    <property type="entry name" value="FabH"/>
</dbReference>
<reference evidence="12" key="2">
    <citation type="submission" date="2020-09" db="EMBL/GenBank/DDBJ databases">
        <authorList>
            <person name="Sun Q."/>
            <person name="Zhou Y."/>
        </authorList>
    </citation>
    <scope>NUCLEOTIDE SEQUENCE</scope>
    <source>
        <strain evidence="12">CGMCC 4.7201</strain>
    </source>
</reference>
<feature type="active site" evidence="9">
    <location>
        <position position="114"/>
    </location>
</feature>
<dbReference type="RefSeq" id="WP_189132797.1">
    <property type="nucleotide sequence ID" value="NZ_BMMS01000015.1"/>
</dbReference>
<dbReference type="AlphaFoldDB" id="A0A917ZS49"/>
<reference evidence="12" key="1">
    <citation type="journal article" date="2014" name="Int. J. Syst. Evol. Microbiol.">
        <title>Complete genome sequence of Corynebacterium casei LMG S-19264T (=DSM 44701T), isolated from a smear-ripened cheese.</title>
        <authorList>
            <consortium name="US DOE Joint Genome Institute (JGI-PGF)"/>
            <person name="Walter F."/>
            <person name="Albersmeier A."/>
            <person name="Kalinowski J."/>
            <person name="Ruckert C."/>
        </authorList>
    </citation>
    <scope>NUCLEOTIDE SEQUENCE</scope>
    <source>
        <strain evidence="12">CGMCC 4.7201</strain>
    </source>
</reference>
<evidence type="ECO:0000256" key="7">
    <source>
        <dbReference type="ARBA" id="ARBA00023160"/>
    </source>
</evidence>
<dbReference type="PANTHER" id="PTHR34069">
    <property type="entry name" value="3-OXOACYL-[ACYL-CARRIER-PROTEIN] SYNTHASE 3"/>
    <property type="match status" value="1"/>
</dbReference>
<evidence type="ECO:0000256" key="4">
    <source>
        <dbReference type="ARBA" id="ARBA00022679"/>
    </source>
</evidence>
<evidence type="ECO:0000313" key="13">
    <source>
        <dbReference type="Proteomes" id="UP000641932"/>
    </source>
</evidence>
<comment type="similarity">
    <text evidence="1 9">Belongs to the thiolase-like superfamily. FabH family.</text>
</comment>
<dbReference type="GO" id="GO:0004315">
    <property type="term" value="F:3-oxoacyl-[acyl-carrier-protein] synthase activity"/>
    <property type="evidence" value="ECO:0007669"/>
    <property type="project" value="InterPro"/>
</dbReference>
<feature type="active site" evidence="9">
    <location>
        <position position="295"/>
    </location>
</feature>
<dbReference type="InterPro" id="IPR016039">
    <property type="entry name" value="Thiolase-like"/>
</dbReference>
<name>A0A917ZS49_9ACTN</name>
<protein>
    <recommendedName>
        <fullName evidence="9">Beta-ketoacyl-[acyl-carrier-protein] synthase III</fullName>
        <shortName evidence="9">Beta-ketoacyl-ACP synthase III</shortName>
        <shortName evidence="9">KAS III</shortName>
        <ecNumber evidence="9">2.3.1.180</ecNumber>
    </recommendedName>
    <alternativeName>
        <fullName evidence="9">3-oxoacyl-[acyl-carrier-protein] synthase 3</fullName>
    </alternativeName>
    <alternativeName>
        <fullName evidence="9">3-oxoacyl-[acyl-carrier-protein] synthase III</fullName>
    </alternativeName>
</protein>
<keyword evidence="6 9" id="KW-0443">Lipid metabolism</keyword>
<evidence type="ECO:0000256" key="8">
    <source>
        <dbReference type="ARBA" id="ARBA00023315"/>
    </source>
</evidence>
<evidence type="ECO:0000256" key="9">
    <source>
        <dbReference type="HAMAP-Rule" id="MF_01815"/>
    </source>
</evidence>
<keyword evidence="5 9" id="KW-0276">Fatty acid metabolism</keyword>
<feature type="domain" description="Beta-ketoacyl-[acyl-carrier-protein] synthase III C-terminal" evidence="10">
    <location>
        <begin position="249"/>
        <end position="338"/>
    </location>
</feature>
<dbReference type="InterPro" id="IPR013751">
    <property type="entry name" value="ACP_syn_III_N"/>
</dbReference>
<evidence type="ECO:0000259" key="11">
    <source>
        <dbReference type="Pfam" id="PF08545"/>
    </source>
</evidence>
<comment type="subunit">
    <text evidence="9">Homodimer.</text>
</comment>
<dbReference type="Gene3D" id="3.40.47.10">
    <property type="match status" value="1"/>
</dbReference>
<keyword evidence="8 9" id="KW-0012">Acyltransferase</keyword>
<keyword evidence="4 9" id="KW-0808">Transferase</keyword>
<gene>
    <name evidence="12" type="primary">fabH3</name>
    <name evidence="9" type="synonym">fabH</name>
    <name evidence="12" type="ORF">GCM10012280_36710</name>
</gene>
<sequence length="344" mass="35074">MTTGRAAVVSGLGTWLPPRVETNEDLSRTLDTTDEWIRSRTGIGQRHIADASMATSDLAVEAGGRALKSAGVESVDALVLATTTPDRLCPATAPLVASRLGLGTISAFDVVAVCTGFVYALATAAGLIATSTADRVLVVGADTFSTIIDPGDRSTRAIFGDGAGAVVLRAGEAGEDGALGPFDLGSDGTGSDLIMIPSGGSRDPRRGAEGGVAAGDGGADGADRYFRMYGKAVFRNAVEHMVASAESVLERSGWADAGPDLLVAHQANLRIMHAVADRLGVPRDRCAVNLDRVGNTAAASIPLALADASADGSLRPGDRIVMTAFGGGLAWGSCTMRWPAVVPV</sequence>
<feature type="domain" description="Beta-ketoacyl-[acyl-carrier-protein] synthase III N-terminal" evidence="11">
    <location>
        <begin position="108"/>
        <end position="188"/>
    </location>
</feature>
<evidence type="ECO:0000313" key="12">
    <source>
        <dbReference type="EMBL" id="GGO90666.1"/>
    </source>
</evidence>
<keyword evidence="9" id="KW-0511">Multifunctional enzyme</keyword>
<dbReference type="Pfam" id="PF08545">
    <property type="entry name" value="ACP_syn_III"/>
    <property type="match status" value="1"/>
</dbReference>
<evidence type="ECO:0000256" key="3">
    <source>
        <dbReference type="ARBA" id="ARBA00022516"/>
    </source>
</evidence>
<keyword evidence="13" id="KW-1185">Reference proteome</keyword>
<dbReference type="NCBIfam" id="TIGR00747">
    <property type="entry name" value="fabH"/>
    <property type="match status" value="1"/>
</dbReference>
<accession>A0A917ZS49</accession>
<dbReference type="Pfam" id="PF08541">
    <property type="entry name" value="ACP_syn_III_C"/>
    <property type="match status" value="1"/>
</dbReference>
<dbReference type="EMBL" id="BMMS01000015">
    <property type="protein sequence ID" value="GGO90666.1"/>
    <property type="molecule type" value="Genomic_DNA"/>
</dbReference>
<keyword evidence="3 9" id="KW-0444">Lipid biosynthesis</keyword>
<dbReference type="GO" id="GO:0005737">
    <property type="term" value="C:cytoplasm"/>
    <property type="evidence" value="ECO:0007669"/>
    <property type="project" value="UniProtKB-SubCell"/>
</dbReference>
<organism evidence="12 13">
    <name type="scientific">Wenjunlia tyrosinilytica</name>
    <dbReference type="NCBI Taxonomy" id="1544741"/>
    <lineage>
        <taxon>Bacteria</taxon>
        <taxon>Bacillati</taxon>
        <taxon>Actinomycetota</taxon>
        <taxon>Actinomycetes</taxon>
        <taxon>Kitasatosporales</taxon>
        <taxon>Streptomycetaceae</taxon>
        <taxon>Wenjunlia</taxon>
    </lineage>
</organism>
<dbReference type="GO" id="GO:0033818">
    <property type="term" value="F:beta-ketoacyl-acyl-carrier-protein synthase III activity"/>
    <property type="evidence" value="ECO:0007669"/>
    <property type="project" value="UniProtKB-UniRule"/>
</dbReference>
<comment type="function">
    <text evidence="9">Catalyzes the condensation reaction of fatty acid synthesis by the addition to an acyl acceptor of two carbons from malonyl-ACP. Catalyzes the first condensation reaction which initiates fatty acid synthesis and may therefore play a role in governing the total rate of fatty acid production. Possesses both acetoacetyl-ACP synthase and acetyl transacylase activities. Its substrate specificity determines the biosynthesis of branched-chain and/or straight-chain of fatty acids.</text>
</comment>
<keyword evidence="7 9" id="KW-0275">Fatty acid biosynthesis</keyword>
<feature type="region of interest" description="ACP-binding" evidence="9">
    <location>
        <begin position="266"/>
        <end position="270"/>
    </location>
</feature>
<evidence type="ECO:0000259" key="10">
    <source>
        <dbReference type="Pfam" id="PF08541"/>
    </source>
</evidence>
<dbReference type="PANTHER" id="PTHR34069:SF2">
    <property type="entry name" value="BETA-KETOACYL-[ACYL-CARRIER-PROTEIN] SYNTHASE III"/>
    <property type="match status" value="1"/>
</dbReference>
<proteinExistence type="inferred from homology"/>
<dbReference type="EC" id="2.3.1.180" evidence="9"/>
<dbReference type="CDD" id="cd00830">
    <property type="entry name" value="KAS_III"/>
    <property type="match status" value="1"/>
</dbReference>
<dbReference type="InterPro" id="IPR013747">
    <property type="entry name" value="ACP_syn_III_C"/>
</dbReference>
<dbReference type="GO" id="GO:0044550">
    <property type="term" value="P:secondary metabolite biosynthetic process"/>
    <property type="evidence" value="ECO:0007669"/>
    <property type="project" value="TreeGrafter"/>
</dbReference>